<proteinExistence type="predicted"/>
<comment type="caution">
    <text evidence="3">The sequence shown here is derived from an EMBL/GenBank/DDBJ whole genome shotgun (WGS) entry which is preliminary data.</text>
</comment>
<dbReference type="Pfam" id="PF00078">
    <property type="entry name" value="RVT_1"/>
    <property type="match status" value="1"/>
</dbReference>
<dbReference type="Gene3D" id="2.40.70.10">
    <property type="entry name" value="Acid Proteases"/>
    <property type="match status" value="1"/>
</dbReference>
<keyword evidence="1" id="KW-0479">Metal-binding</keyword>
<dbReference type="PROSITE" id="PS50158">
    <property type="entry name" value="ZF_CCHC"/>
    <property type="match status" value="1"/>
</dbReference>
<keyword evidence="4" id="KW-1185">Reference proteome</keyword>
<dbReference type="InterPro" id="IPR001878">
    <property type="entry name" value="Znf_CCHC"/>
</dbReference>
<reference evidence="3 4" key="1">
    <citation type="submission" date="2024-01" db="EMBL/GenBank/DDBJ databases">
        <title>Genome assemblies of Stephania.</title>
        <authorList>
            <person name="Yang L."/>
        </authorList>
    </citation>
    <scope>NUCLEOTIDE SEQUENCE [LARGE SCALE GENOMIC DNA]</scope>
    <source>
        <strain evidence="3">JXDWG</strain>
        <tissue evidence="3">Leaf</tissue>
    </source>
</reference>
<dbReference type="InterPro" id="IPR036875">
    <property type="entry name" value="Znf_CCHC_sf"/>
</dbReference>
<gene>
    <name evidence="3" type="ORF">Scep_019358</name>
</gene>
<dbReference type="CDD" id="cd00303">
    <property type="entry name" value="retropepsin_like"/>
    <property type="match status" value="1"/>
</dbReference>
<dbReference type="AlphaFoldDB" id="A0AAP0IAL9"/>
<name>A0AAP0IAL9_9MAGN</name>
<dbReference type="GO" id="GO:0008270">
    <property type="term" value="F:zinc ion binding"/>
    <property type="evidence" value="ECO:0007669"/>
    <property type="project" value="UniProtKB-KW"/>
</dbReference>
<dbReference type="PANTHER" id="PTHR35046:SF18">
    <property type="entry name" value="RNA-DIRECTED DNA POLYMERASE"/>
    <property type="match status" value="1"/>
</dbReference>
<dbReference type="Proteomes" id="UP001419268">
    <property type="component" value="Unassembled WGS sequence"/>
</dbReference>
<dbReference type="InterPro" id="IPR021109">
    <property type="entry name" value="Peptidase_aspartic_dom_sf"/>
</dbReference>
<evidence type="ECO:0000256" key="1">
    <source>
        <dbReference type="PROSITE-ProRule" id="PRU00047"/>
    </source>
</evidence>
<dbReference type="InterPro" id="IPR000477">
    <property type="entry name" value="RT_dom"/>
</dbReference>
<dbReference type="PANTHER" id="PTHR35046">
    <property type="entry name" value="ZINC KNUCKLE (CCHC-TYPE) FAMILY PROTEIN"/>
    <property type="match status" value="1"/>
</dbReference>
<dbReference type="EMBL" id="JBBNAG010000008">
    <property type="protein sequence ID" value="KAK9111839.1"/>
    <property type="molecule type" value="Genomic_DNA"/>
</dbReference>
<dbReference type="InterPro" id="IPR043502">
    <property type="entry name" value="DNA/RNA_pol_sf"/>
</dbReference>
<dbReference type="GO" id="GO:0003676">
    <property type="term" value="F:nucleic acid binding"/>
    <property type="evidence" value="ECO:0007669"/>
    <property type="project" value="InterPro"/>
</dbReference>
<keyword evidence="1" id="KW-0863">Zinc-finger</keyword>
<dbReference type="SUPFAM" id="SSF57756">
    <property type="entry name" value="Retrovirus zinc finger-like domains"/>
    <property type="match status" value="1"/>
</dbReference>
<dbReference type="Gene3D" id="3.10.10.10">
    <property type="entry name" value="HIV Type 1 Reverse Transcriptase, subunit A, domain 1"/>
    <property type="match status" value="1"/>
</dbReference>
<protein>
    <recommendedName>
        <fullName evidence="2">CCHC-type domain-containing protein</fullName>
    </recommendedName>
</protein>
<organism evidence="3 4">
    <name type="scientific">Stephania cephalantha</name>
    <dbReference type="NCBI Taxonomy" id="152367"/>
    <lineage>
        <taxon>Eukaryota</taxon>
        <taxon>Viridiplantae</taxon>
        <taxon>Streptophyta</taxon>
        <taxon>Embryophyta</taxon>
        <taxon>Tracheophyta</taxon>
        <taxon>Spermatophyta</taxon>
        <taxon>Magnoliopsida</taxon>
        <taxon>Ranunculales</taxon>
        <taxon>Menispermaceae</taxon>
        <taxon>Menispermoideae</taxon>
        <taxon>Cissampelideae</taxon>
        <taxon>Stephania</taxon>
    </lineage>
</organism>
<sequence length="502" mass="56286">MQETNDQLVARYIGGLRVQIQDVVNMFDPASLSAAHQRALLVEKQQRWGVSNASSNVSVGTANTGGNSAVINPASRTNRFSTSGIKCFGCGEVGHRKSECKGKNAFFIENEEEDEGEEANITAEPVFDTSDNTEEDIVTGDVGTALVVRHSCMTPRAVADDEWLRNNIFQSKCTILGKVCRFMIDAGSCENIVSVEAVQKLGLATEQHPRPYKLAWLKKGGEVKVSKRALVTFSIGAYYKDSVWCDVVAMDACHLLLGRPWQFDRGVMHDGITNKYTLMFKGVKIVLVPAKDPEEVKPTKESSSLLSLARFEDALQDSEVLYILMGKEVDRDVDVHKAAIPIMKEFCDVFPDEMPEGLPPLRDIQHQIDLEPGASLPNRPHYRMSPSEHEELRRQVEELLAKGFIRESLSPCAVPTLLTPKKDGSWRMCVDSRAINKITVKYRFPIPRLDDLLNQLSGAKFFTKQDLKSGYHQIRIRVGDEWKTVFKTREGLYEWLVMLFGL</sequence>
<evidence type="ECO:0000313" key="3">
    <source>
        <dbReference type="EMBL" id="KAK9111839.1"/>
    </source>
</evidence>
<keyword evidence="1" id="KW-0862">Zinc</keyword>
<dbReference type="InterPro" id="IPR043128">
    <property type="entry name" value="Rev_trsase/Diguanyl_cyclase"/>
</dbReference>
<dbReference type="SUPFAM" id="SSF56672">
    <property type="entry name" value="DNA/RNA polymerases"/>
    <property type="match status" value="1"/>
</dbReference>
<evidence type="ECO:0000313" key="4">
    <source>
        <dbReference type="Proteomes" id="UP001419268"/>
    </source>
</evidence>
<accession>A0AAP0IAL9</accession>
<dbReference type="Gene3D" id="3.30.70.270">
    <property type="match status" value="1"/>
</dbReference>
<feature type="domain" description="CCHC-type" evidence="2">
    <location>
        <begin position="86"/>
        <end position="101"/>
    </location>
</feature>
<evidence type="ECO:0000259" key="2">
    <source>
        <dbReference type="PROSITE" id="PS50158"/>
    </source>
</evidence>
<dbReference type="CDD" id="cd01647">
    <property type="entry name" value="RT_LTR"/>
    <property type="match status" value="1"/>
</dbReference>